<dbReference type="InterPro" id="IPR002711">
    <property type="entry name" value="HNH"/>
</dbReference>
<reference evidence="4 5" key="1">
    <citation type="submission" date="2017-04" db="EMBL/GenBank/DDBJ databases">
        <title>Kefir bacterial isolates.</title>
        <authorList>
            <person name="Kim Y."/>
            <person name="Blasche S."/>
            <person name="Patil K.R."/>
        </authorList>
    </citation>
    <scope>NUCLEOTIDE SEQUENCE [LARGE SCALE GENOMIC DNA]</scope>
    <source>
        <strain evidence="4 5">OG2</strain>
    </source>
</reference>
<evidence type="ECO:0000313" key="4">
    <source>
        <dbReference type="EMBL" id="PAK96436.1"/>
    </source>
</evidence>
<feature type="region of interest" description="Disordered" evidence="2">
    <location>
        <begin position="446"/>
        <end position="472"/>
    </location>
</feature>
<organism evidence="4 5">
    <name type="scientific">Brevibacterium casei</name>
    <dbReference type="NCBI Taxonomy" id="33889"/>
    <lineage>
        <taxon>Bacteria</taxon>
        <taxon>Bacillati</taxon>
        <taxon>Actinomycetota</taxon>
        <taxon>Actinomycetes</taxon>
        <taxon>Micrococcales</taxon>
        <taxon>Brevibacteriaceae</taxon>
        <taxon>Brevibacterium</taxon>
    </lineage>
</organism>
<dbReference type="GO" id="GO:0008270">
    <property type="term" value="F:zinc ion binding"/>
    <property type="evidence" value="ECO:0007669"/>
    <property type="project" value="InterPro"/>
</dbReference>
<dbReference type="Gene3D" id="1.10.30.50">
    <property type="match status" value="1"/>
</dbReference>
<feature type="region of interest" description="Disordered" evidence="2">
    <location>
        <begin position="1"/>
        <end position="59"/>
    </location>
</feature>
<proteinExistence type="inferred from homology"/>
<feature type="domain" description="HNH nuclease" evidence="3">
    <location>
        <begin position="673"/>
        <end position="725"/>
    </location>
</feature>
<gene>
    <name evidence="4" type="ORF">B8X04_03785</name>
</gene>
<dbReference type="AlphaFoldDB" id="A0A269ZHG3"/>
<feature type="region of interest" description="Disordered" evidence="2">
    <location>
        <begin position="770"/>
        <end position="810"/>
    </location>
</feature>
<sequence length="810" mass="85134">MTLTPDRTPSRRSRGSDGKGRRAAGQPLPWTRDESSGGSAGGRAGGSQPQSLFDQLRDAGMDLGGHELADRFGEIAPVAPQDFGKLDEPRPQTDKGRVVSDDCGAAGRQSREVRSDDARSDTGKQSSKRAAAKRSLRSDGSHRSDDGVRDDGIAGGGTGRSGEDKLTDVGSDAVDRPCVSDIANPFQAAVDEHRDTSIPDSPHPMLSSEQWADMQSSVPEVTGSLTALTELATQLQTFQRPMGPDEAVTVMQGLEALSRIVDLLSAVTLSVFERTGTPKDYGAKTTKSLVQDKLKLSGREAHRRTELAKNLGNRVDVTGQSRPPKCPVVAEGLRSGRLSSSQAAVIGECMDAVPFWISSDVRTRVEEKLVSRAPSVRVSDLKRIFAEMLDRLDPDGEEPPDSHDRSKYRVNVRQRRDGDWDLSGLLDPISGGILQGWLTSRIKADEPATTGSVGDGTVESGDAGSGAAGAGAVGAGADGTSGADGTGADGTSGAEVVRAGSEGLVGGSPAGRAGDLDPITGQPHSADDQEIVDLFSSVLSGDVSDARVPTDLTPGATDCGTSRGWGVREDGAFVDTSDVQGSVKNLIYERFATMISRIEMDRVGKGAPFALVVNATAEHLAEKKGRAATGAEAEFPIDLAVDEGLNGSVFFHLMSDKAKSLSLATENRHATAKQLAILASRDQGCTFPGCETPPGWCDAHHIVPWAMGGKTELNNLTLACGMHHHLIDKSDWYAYMLFDGRPAWIPPASIDVERRPILHSRFIAREAAETLFDEPPGTSGPPHDGEPPGSSGPAPGSEPESDAGCFGGGG</sequence>
<feature type="compositionally biased region" description="Basic residues" evidence="2">
    <location>
        <begin position="126"/>
        <end position="135"/>
    </location>
</feature>
<feature type="compositionally biased region" description="Gly residues" evidence="2">
    <location>
        <begin position="463"/>
        <end position="472"/>
    </location>
</feature>
<feature type="compositionally biased region" description="Low complexity" evidence="2">
    <location>
        <begin position="787"/>
        <end position="798"/>
    </location>
</feature>
<dbReference type="Proteomes" id="UP000216867">
    <property type="component" value="Unassembled WGS sequence"/>
</dbReference>
<comment type="similarity">
    <text evidence="1">Belongs to the Rv1128c/1148c/1588c/1702c/1945/3466 family.</text>
</comment>
<dbReference type="CDD" id="cd00085">
    <property type="entry name" value="HNHc"/>
    <property type="match status" value="1"/>
</dbReference>
<name>A0A269ZHG3_9MICO</name>
<evidence type="ECO:0000256" key="1">
    <source>
        <dbReference type="ARBA" id="ARBA00023450"/>
    </source>
</evidence>
<feature type="region of interest" description="Disordered" evidence="2">
    <location>
        <begin position="501"/>
        <end position="525"/>
    </location>
</feature>
<feature type="compositionally biased region" description="Basic and acidic residues" evidence="2">
    <location>
        <begin position="84"/>
        <end position="100"/>
    </location>
</feature>
<evidence type="ECO:0000259" key="3">
    <source>
        <dbReference type="SMART" id="SM00507"/>
    </source>
</evidence>
<evidence type="ECO:0000256" key="2">
    <source>
        <dbReference type="SAM" id="MobiDB-lite"/>
    </source>
</evidence>
<dbReference type="InterPro" id="IPR003615">
    <property type="entry name" value="HNH_nuc"/>
</dbReference>
<dbReference type="GO" id="GO:0004519">
    <property type="term" value="F:endonuclease activity"/>
    <property type="evidence" value="ECO:0007669"/>
    <property type="project" value="InterPro"/>
</dbReference>
<feature type="region of interest" description="Disordered" evidence="2">
    <location>
        <begin position="193"/>
        <end position="217"/>
    </location>
</feature>
<evidence type="ECO:0000313" key="5">
    <source>
        <dbReference type="Proteomes" id="UP000216867"/>
    </source>
</evidence>
<feature type="compositionally biased region" description="Basic and acidic residues" evidence="2">
    <location>
        <begin position="136"/>
        <end position="152"/>
    </location>
</feature>
<feature type="compositionally biased region" description="Polar residues" evidence="2">
    <location>
        <begin position="207"/>
        <end position="217"/>
    </location>
</feature>
<dbReference type="InterPro" id="IPR003870">
    <property type="entry name" value="DUF222"/>
</dbReference>
<protein>
    <recommendedName>
        <fullName evidence="3">HNH nuclease domain-containing protein</fullName>
    </recommendedName>
</protein>
<comment type="caution">
    <text evidence="4">The sequence shown here is derived from an EMBL/GenBank/DDBJ whole genome shotgun (WGS) entry which is preliminary data.</text>
</comment>
<dbReference type="EMBL" id="NCWY01000003">
    <property type="protein sequence ID" value="PAK96436.1"/>
    <property type="molecule type" value="Genomic_DNA"/>
</dbReference>
<dbReference type="GO" id="GO:0003676">
    <property type="term" value="F:nucleic acid binding"/>
    <property type="evidence" value="ECO:0007669"/>
    <property type="project" value="InterPro"/>
</dbReference>
<feature type="region of interest" description="Disordered" evidence="2">
    <location>
        <begin position="71"/>
        <end position="178"/>
    </location>
</feature>
<dbReference type="SMART" id="SM00507">
    <property type="entry name" value="HNHc"/>
    <property type="match status" value="1"/>
</dbReference>
<accession>A0A269ZHG3</accession>
<dbReference type="Pfam" id="PF01844">
    <property type="entry name" value="HNH"/>
    <property type="match status" value="1"/>
</dbReference>
<feature type="compositionally biased region" description="Basic and acidic residues" evidence="2">
    <location>
        <begin position="109"/>
        <end position="122"/>
    </location>
</feature>
<dbReference type="Pfam" id="PF02720">
    <property type="entry name" value="DUF222"/>
    <property type="match status" value="1"/>
</dbReference>